<feature type="compositionally biased region" description="Polar residues" evidence="2">
    <location>
        <begin position="745"/>
        <end position="754"/>
    </location>
</feature>
<dbReference type="Gene3D" id="1.20.120.560">
    <property type="entry name" value="alix/aip1 in complex with the ypdl late domain"/>
    <property type="match status" value="1"/>
</dbReference>
<evidence type="ECO:0000256" key="1">
    <source>
        <dbReference type="ARBA" id="ARBA00038154"/>
    </source>
</evidence>
<dbReference type="Pfam" id="PF13949">
    <property type="entry name" value="ALIX_LYPXL_bnd"/>
    <property type="match status" value="1"/>
</dbReference>
<dbReference type="Gene3D" id="1.20.140.50">
    <property type="entry name" value="alix/aip1 like domains"/>
    <property type="match status" value="1"/>
</dbReference>
<dbReference type="AlphaFoldDB" id="A0A4Q9N0B8"/>
<dbReference type="InterPro" id="IPR025304">
    <property type="entry name" value="ALIX_V_dom"/>
</dbReference>
<dbReference type="OrthoDB" id="64867at2759"/>
<evidence type="ECO:0000256" key="2">
    <source>
        <dbReference type="SAM" id="MobiDB-lite"/>
    </source>
</evidence>
<dbReference type="EMBL" id="ML143391">
    <property type="protein sequence ID" value="TBU33307.1"/>
    <property type="molecule type" value="Genomic_DNA"/>
</dbReference>
<feature type="region of interest" description="Disordered" evidence="2">
    <location>
        <begin position="728"/>
        <end position="804"/>
    </location>
</feature>
<name>A0A4Q9N0B8_9APHY</name>
<dbReference type="SMART" id="SM01041">
    <property type="entry name" value="BRO1"/>
    <property type="match status" value="1"/>
</dbReference>
<dbReference type="PANTHER" id="PTHR23030:SF39">
    <property type="entry name" value="PROGRAMMED CELL DEATH 6-INTERACTING PROTEIN"/>
    <property type="match status" value="1"/>
</dbReference>
<sequence>MPNQLSIPFKRTYVIPIREAVRQYILSHYTDTHPDAYKWDIGQWEKLRAEAISSVVHIDRVNALISYHAQLVFILTKLPHDIGLEIPYAPIFNSDAVPEPFNNLVYERAGILFNLAALYSQLGAAEDRSAPQGLKQAIKCYQNAAGALNYLNAFVIPQLRATVAPEEAPLEFTEPIIRGLEFLVLAQAQECVWQRAVMDNYKNGLIAKLAAKVSSLYGTAAAHIKNPSVRHVFPSPWIAQVETKTLHFQAAAQYRKSLEDLEAHKYGHEISRLTEARDLAKRGHDVARRGGAAPPVQQDIKSLLDIVQKNISRAERDNDLIYHQDVPPSSALPVIQEVSMVQPLTDPGLQDPKIVVGTNGVIFGELLGWGARLAIEIYNDRRQNWIAEEVTGRAQRLDDESRSVLESLNLPAALEALDRPIGLPPSLLKKAEEVRLERGPERIEASIRDVRTLANHDSALLDEAMDILDQEADEDEAFREAHPTAERLPSYEANKDIIEKEQRYRTVLQQARDSDELVRQKWEDWEENIGQLTWSESELESSIPSSTASHAWQSPADTTRSHARALRMLLEKLDDLSKSREEIAARTGRLSDSDDITPRILKAASGMEQWVNVQPAMFEDILDEELAKYDKFRRQLEEDGKKQADLLTAIKERHAEFTRSRKEDASVKERELALQSLDLAYGKYKEIVRNLDEGLKFYNDLAVILSQFRDACKEFVNLRRTEIRCVATSDETSSTSPAIRRSESETVPSDQHNPPESPTSPRRHPGHRVRPALDLPPPDSNEWETMELPPAPKPATGRRVVPGR</sequence>
<evidence type="ECO:0000313" key="4">
    <source>
        <dbReference type="EMBL" id="TBU33307.1"/>
    </source>
</evidence>
<protein>
    <submittedName>
        <fullName evidence="4">pH-response regulator</fullName>
    </submittedName>
</protein>
<gene>
    <name evidence="4" type="ORF">BD311DRAFT_652396</name>
</gene>
<dbReference type="GO" id="GO:0005768">
    <property type="term" value="C:endosome"/>
    <property type="evidence" value="ECO:0007669"/>
    <property type="project" value="TreeGrafter"/>
</dbReference>
<organism evidence="4">
    <name type="scientific">Dichomitus squalens</name>
    <dbReference type="NCBI Taxonomy" id="114155"/>
    <lineage>
        <taxon>Eukaryota</taxon>
        <taxon>Fungi</taxon>
        <taxon>Dikarya</taxon>
        <taxon>Basidiomycota</taxon>
        <taxon>Agaricomycotina</taxon>
        <taxon>Agaricomycetes</taxon>
        <taxon>Polyporales</taxon>
        <taxon>Polyporaceae</taxon>
        <taxon>Dichomitus</taxon>
    </lineage>
</organism>
<dbReference type="Gene3D" id="1.25.40.280">
    <property type="entry name" value="alix/aip1 like domains"/>
    <property type="match status" value="1"/>
</dbReference>
<dbReference type="CDD" id="cd09241">
    <property type="entry name" value="BRO1_ScRim20-like"/>
    <property type="match status" value="1"/>
</dbReference>
<dbReference type="PANTHER" id="PTHR23030">
    <property type="entry name" value="PCD6 INTERACTING PROTEIN-RELATED"/>
    <property type="match status" value="1"/>
</dbReference>
<dbReference type="Pfam" id="PF03097">
    <property type="entry name" value="BRO1"/>
    <property type="match status" value="1"/>
</dbReference>
<dbReference type="InterPro" id="IPR004328">
    <property type="entry name" value="BRO1_dom"/>
</dbReference>
<proteinExistence type="inferred from homology"/>
<comment type="similarity">
    <text evidence="1">Belongs to the palA/RIM20 family.</text>
</comment>
<accession>A0A4Q9N0B8</accession>
<feature type="compositionally biased region" description="Basic residues" evidence="2">
    <location>
        <begin position="761"/>
        <end position="770"/>
    </location>
</feature>
<evidence type="ECO:0000259" key="3">
    <source>
        <dbReference type="PROSITE" id="PS51180"/>
    </source>
</evidence>
<reference evidence="4" key="1">
    <citation type="submission" date="2019-01" db="EMBL/GenBank/DDBJ databases">
        <title>Draft genome sequences of three monokaryotic isolates of the white-rot basidiomycete fungus Dichomitus squalens.</title>
        <authorList>
            <consortium name="DOE Joint Genome Institute"/>
            <person name="Lopez S.C."/>
            <person name="Andreopoulos B."/>
            <person name="Pangilinan J."/>
            <person name="Lipzen A."/>
            <person name="Riley R."/>
            <person name="Ahrendt S."/>
            <person name="Ng V."/>
            <person name="Barry K."/>
            <person name="Daum C."/>
            <person name="Grigoriev I.V."/>
            <person name="Hilden K.S."/>
            <person name="Makela M.R."/>
            <person name="de Vries R.P."/>
        </authorList>
    </citation>
    <scope>NUCLEOTIDE SEQUENCE [LARGE SCALE GENOMIC DNA]</scope>
    <source>
        <strain evidence="4">OM18370.1</strain>
    </source>
</reference>
<feature type="domain" description="BRO1" evidence="3">
    <location>
        <begin position="3"/>
        <end position="401"/>
    </location>
</feature>
<dbReference type="Proteomes" id="UP000292957">
    <property type="component" value="Unassembled WGS sequence"/>
</dbReference>
<dbReference type="InterPro" id="IPR038499">
    <property type="entry name" value="BRO1_sf"/>
</dbReference>
<dbReference type="PROSITE" id="PS51180">
    <property type="entry name" value="BRO1"/>
    <property type="match status" value="1"/>
</dbReference>